<keyword evidence="1" id="KW-0812">Transmembrane</keyword>
<dbReference type="STRING" id="1801776.A2914_03085"/>
<sequence length="330" mass="36093">MKFLVYIGLLIFVCMVLLPLDVEALTISPVRLEITADPGQTVTGKLLLLNEQNGTTTFYSSFENFEPSGDSGTPRFIGAEDGLATWIKTDGKITLESGTSTSVPFSITVPDNAEPGGYFAAIFFGSQPPAPAGGEVSIGGKIGVLVLLRVSGEVAEGGGLLEFATKEKNRFFSTLPISFIYRLNNTGGNRVVPQGEIKIKNTFQLISATLLANENEGSVLPGSIRKFEVVWGNKLPMIDNKEESDSGFFTVAGRQLKEFHFGWYAAKMSLVWGDTNQTANATYNFFVIPWQLLLIIFAIAIAVFIIGRQMLRKYNRLIIAQAMRNQPNNE</sequence>
<proteinExistence type="predicted"/>
<feature type="transmembrane region" description="Helical" evidence="1">
    <location>
        <begin position="285"/>
        <end position="306"/>
    </location>
</feature>
<name>A0A1F6X3M8_9BACT</name>
<evidence type="ECO:0000313" key="3">
    <source>
        <dbReference type="Proteomes" id="UP000176423"/>
    </source>
</evidence>
<dbReference type="AlphaFoldDB" id="A0A1F6X3M8"/>
<evidence type="ECO:0008006" key="4">
    <source>
        <dbReference type="Google" id="ProtNLM"/>
    </source>
</evidence>
<dbReference type="Proteomes" id="UP000176423">
    <property type="component" value="Unassembled WGS sequence"/>
</dbReference>
<accession>A0A1F6X3M8</accession>
<dbReference type="EMBL" id="MFVA01000005">
    <property type="protein sequence ID" value="OGI88770.1"/>
    <property type="molecule type" value="Genomic_DNA"/>
</dbReference>
<reference evidence="2 3" key="1">
    <citation type="journal article" date="2016" name="Nat. Commun.">
        <title>Thousands of microbial genomes shed light on interconnected biogeochemical processes in an aquifer system.</title>
        <authorList>
            <person name="Anantharaman K."/>
            <person name="Brown C.T."/>
            <person name="Hug L.A."/>
            <person name="Sharon I."/>
            <person name="Castelle C.J."/>
            <person name="Probst A.J."/>
            <person name="Thomas B.C."/>
            <person name="Singh A."/>
            <person name="Wilkins M.J."/>
            <person name="Karaoz U."/>
            <person name="Brodie E.L."/>
            <person name="Williams K.H."/>
            <person name="Hubbard S.S."/>
            <person name="Banfield J.F."/>
        </authorList>
    </citation>
    <scope>NUCLEOTIDE SEQUENCE [LARGE SCALE GENOMIC DNA]</scope>
</reference>
<evidence type="ECO:0000313" key="2">
    <source>
        <dbReference type="EMBL" id="OGI88770.1"/>
    </source>
</evidence>
<organism evidence="2 3">
    <name type="scientific">Candidatus Nomurabacteria bacterium RIFCSPLOWO2_01_FULL_41_21</name>
    <dbReference type="NCBI Taxonomy" id="1801776"/>
    <lineage>
        <taxon>Bacteria</taxon>
        <taxon>Candidatus Nomuraibacteriota</taxon>
    </lineage>
</organism>
<evidence type="ECO:0000256" key="1">
    <source>
        <dbReference type="SAM" id="Phobius"/>
    </source>
</evidence>
<keyword evidence="1" id="KW-0472">Membrane</keyword>
<comment type="caution">
    <text evidence="2">The sequence shown here is derived from an EMBL/GenBank/DDBJ whole genome shotgun (WGS) entry which is preliminary data.</text>
</comment>
<gene>
    <name evidence="2" type="ORF">A2914_03085</name>
</gene>
<protein>
    <recommendedName>
        <fullName evidence="4">DUF916 domain-containing protein</fullName>
    </recommendedName>
</protein>
<keyword evidence="1" id="KW-1133">Transmembrane helix</keyword>